<feature type="region of interest" description="Disordered" evidence="2">
    <location>
        <begin position="1285"/>
        <end position="1309"/>
    </location>
</feature>
<evidence type="ECO:0000313" key="5">
    <source>
        <dbReference type="Proteomes" id="UP000030765"/>
    </source>
</evidence>
<dbReference type="VEuPathDB" id="VectorBase:ASIC012786"/>
<feature type="region of interest" description="Disordered" evidence="2">
    <location>
        <begin position="900"/>
        <end position="924"/>
    </location>
</feature>
<feature type="compositionally biased region" description="Basic and acidic residues" evidence="2">
    <location>
        <begin position="216"/>
        <end position="252"/>
    </location>
</feature>
<evidence type="ECO:0000313" key="3">
    <source>
        <dbReference type="EMBL" id="KFB44848.1"/>
    </source>
</evidence>
<keyword evidence="1" id="KW-0175">Coiled coil</keyword>
<sequence length="1309" mass="146502">MGGIQSASVGRENSSAGETHSGTVGEQPETVLPEVEVKVPTTLPTVEDGGGQETNADVEDQRSDEVGVENAARVGLKDGVDDGVAAHDATDSDDDGMAKCRARKMTAELATFRQELQLKREVHQAKLSNVRHELEYLRAALAEEKGRNRALIKYVQQQEQQLGKCSSLNQLSVHGAGEMSSSEDRPEVAEAATAALMTELGGDDGANGMLEAAGESNDRRSSAREQSEDRVVDRDRDDEHTHTIPGDGADHAHDERLALKKELAESQLELQRATGDALELRRELGQLRTQLHALQDESLEESTRQSGSIRALKAELAESQFQLQIAQAEVLSLQTDVGQLRNQVRTLKDVIKAGKEIIAIREDQVEQLKGKLRQIEDTLQEREVQIMSDDLRREYDRQLTNIRNLRDLYEERERVSRMERDNLLRQLDLKKGELATEQEKNKNLESLVESLQTDLSRLRAEQEQTQEKLAHSQAETRQLQLEMGVVNQFISKFLLGMSRKPAAGDINIDKLAAVLEENRALLIDMTKEEAETLDTGAFLPRALYDLIAEVDEANEPEPLESQETVGKENGEEAEEAASGEEDEFTEVQKASPEEIADKLPKVWRVLIELVNHQERAQPVPFVEGGESEECLKSVQTSKGPKTVVSVSKTYIKLKDLILEKKSLKKETNRLRTLNSHLERRLDTQEKRLSAVSLELTKTWHLVGKMQRQHRQLHTQEQILRYHLQQKRRLLSELKEELEYCRLKWSAARQKNIESEDQWKSLKADFAARRKQDSLNNSGESGYSDEQPSDEDDTDSNTVGRRQKSQFSVAQEDGSKRRDGFGGEVIVHRVGQRFLSSSLTNICQLVMAATAMRKAHSESDMKSLENVERANRFCNEKIEDLPLFPDEEDVVADAEGLPGVALRKKHGKAGTPGKKGKKRRKNAPETAQEMFLRLMNLTEDEEADDGEDDEDEGEDDGGEDHERTGTGNDDAEGEYSENESASELSEEELGCLAMDGRDPASTSAAESEQALTSEEQFQRKREARLLRMAELNSRLDRYSSPTPTTSTEVDSENNDKDTTPSGVLSEDEERYLQRRAERLERLEREAREFRNRLSKTVNRGTEIAAQIDGIHSGFIARQADSASPVAGSSGGRTGRTVEEVTPVPSVDLSCLTDKEREYTSARAERLERLEGESQRLLRQMNQTVRRGSSLTTKLDMLHSRYAGPAASEAAPSNATTQSEETDVVNLSKESNQEVEESRQISEEPLQRHSEEQENQNDDSLPLTGPYLPLGPVELVLVSDDDVMEEVNEQLLGGHNSQEPNRQSPDESPPQ</sequence>
<feature type="region of interest" description="Disordered" evidence="2">
    <location>
        <begin position="1"/>
        <end position="65"/>
    </location>
</feature>
<feature type="compositionally biased region" description="Acidic residues" evidence="2">
    <location>
        <begin position="571"/>
        <end position="585"/>
    </location>
</feature>
<feature type="region of interest" description="Disordered" evidence="2">
    <location>
        <begin position="769"/>
        <end position="819"/>
    </location>
</feature>
<reference evidence="3 5" key="1">
    <citation type="journal article" date="2014" name="BMC Genomics">
        <title>Genome sequence of Anopheles sinensis provides insight into genetics basis of mosquito competence for malaria parasites.</title>
        <authorList>
            <person name="Zhou D."/>
            <person name="Zhang D."/>
            <person name="Ding G."/>
            <person name="Shi L."/>
            <person name="Hou Q."/>
            <person name="Ye Y."/>
            <person name="Xu Y."/>
            <person name="Zhou H."/>
            <person name="Xiong C."/>
            <person name="Li S."/>
            <person name="Yu J."/>
            <person name="Hong S."/>
            <person name="Yu X."/>
            <person name="Zou P."/>
            <person name="Chen C."/>
            <person name="Chang X."/>
            <person name="Wang W."/>
            <person name="Lv Y."/>
            <person name="Sun Y."/>
            <person name="Ma L."/>
            <person name="Shen B."/>
            <person name="Zhu C."/>
        </authorList>
    </citation>
    <scope>NUCLEOTIDE SEQUENCE [LARGE SCALE GENOMIC DNA]</scope>
</reference>
<dbReference type="Gene3D" id="1.10.287.1490">
    <property type="match status" value="1"/>
</dbReference>
<dbReference type="Proteomes" id="UP000030765">
    <property type="component" value="Unassembled WGS sequence"/>
</dbReference>
<feature type="region of interest" description="Disordered" evidence="2">
    <location>
        <begin position="938"/>
        <end position="1069"/>
    </location>
</feature>
<dbReference type="OMA" id="ACCVTVT"/>
<accession>A0A084W3Q4</accession>
<feature type="coiled-coil region" evidence="1">
    <location>
        <begin position="653"/>
        <end position="694"/>
    </location>
</feature>
<gene>
    <name evidence="3" type="ORF">ZHAS_00012786</name>
</gene>
<dbReference type="STRING" id="74873.A0A084W3Q4"/>
<protein>
    <submittedName>
        <fullName evidence="3 4">Ofd1 protein, putative</fullName>
    </submittedName>
</protein>
<feature type="compositionally biased region" description="Polar residues" evidence="2">
    <location>
        <begin position="1"/>
        <end position="24"/>
    </location>
</feature>
<evidence type="ECO:0000313" key="4">
    <source>
        <dbReference type="EnsemblMetazoa" id="ASIC012786-PA"/>
    </source>
</evidence>
<feature type="region of interest" description="Disordered" evidence="2">
    <location>
        <begin position="200"/>
        <end position="252"/>
    </location>
</feature>
<organism evidence="3">
    <name type="scientific">Anopheles sinensis</name>
    <name type="common">Mosquito</name>
    <dbReference type="NCBI Taxonomy" id="74873"/>
    <lineage>
        <taxon>Eukaryota</taxon>
        <taxon>Metazoa</taxon>
        <taxon>Ecdysozoa</taxon>
        <taxon>Arthropoda</taxon>
        <taxon>Hexapoda</taxon>
        <taxon>Insecta</taxon>
        <taxon>Pterygota</taxon>
        <taxon>Neoptera</taxon>
        <taxon>Endopterygota</taxon>
        <taxon>Diptera</taxon>
        <taxon>Nematocera</taxon>
        <taxon>Culicoidea</taxon>
        <taxon>Culicidae</taxon>
        <taxon>Anophelinae</taxon>
        <taxon>Anopheles</taxon>
    </lineage>
</organism>
<feature type="compositionally biased region" description="Acidic residues" evidence="2">
    <location>
        <begin position="938"/>
        <end position="958"/>
    </location>
</feature>
<feature type="compositionally biased region" description="Basic and acidic residues" evidence="2">
    <location>
        <begin position="1234"/>
        <end position="1250"/>
    </location>
</feature>
<feature type="compositionally biased region" description="Polar residues" evidence="2">
    <location>
        <begin position="795"/>
        <end position="808"/>
    </location>
</feature>
<dbReference type="EMBL" id="KE525294">
    <property type="protein sequence ID" value="KFB44848.1"/>
    <property type="molecule type" value="Genomic_DNA"/>
</dbReference>
<evidence type="ECO:0000256" key="2">
    <source>
        <dbReference type="SAM" id="MobiDB-lite"/>
    </source>
</evidence>
<dbReference type="OrthoDB" id="8191583at2759"/>
<feature type="compositionally biased region" description="Basic residues" evidence="2">
    <location>
        <begin position="901"/>
        <end position="920"/>
    </location>
</feature>
<dbReference type="EnsemblMetazoa" id="ASIC012786-RA">
    <property type="protein sequence ID" value="ASIC012786-PA"/>
    <property type="gene ID" value="ASIC012786"/>
</dbReference>
<keyword evidence="5" id="KW-1185">Reference proteome</keyword>
<evidence type="ECO:0000256" key="1">
    <source>
        <dbReference type="SAM" id="Coils"/>
    </source>
</evidence>
<feature type="region of interest" description="Disordered" evidence="2">
    <location>
        <begin position="553"/>
        <end position="591"/>
    </location>
</feature>
<feature type="coiled-coil region" evidence="1">
    <location>
        <begin position="256"/>
        <end position="482"/>
    </location>
</feature>
<proteinExistence type="predicted"/>
<feature type="compositionally biased region" description="Polar residues" evidence="2">
    <location>
        <begin position="1038"/>
        <end position="1047"/>
    </location>
</feature>
<feature type="compositionally biased region" description="Basic and acidic residues" evidence="2">
    <location>
        <begin position="1015"/>
        <end position="1036"/>
    </location>
</feature>
<feature type="region of interest" description="Disordered" evidence="2">
    <location>
        <begin position="1203"/>
        <end position="1267"/>
    </location>
</feature>
<reference evidence="4" key="2">
    <citation type="submission" date="2020-05" db="UniProtKB">
        <authorList>
            <consortium name="EnsemblMetazoa"/>
        </authorList>
    </citation>
    <scope>IDENTIFICATION</scope>
</reference>
<feature type="compositionally biased region" description="Polar residues" evidence="2">
    <location>
        <begin position="773"/>
        <end position="785"/>
    </location>
</feature>
<name>A0A084W3Q4_ANOSI</name>
<feature type="compositionally biased region" description="Polar residues" evidence="2">
    <location>
        <begin position="999"/>
        <end position="1014"/>
    </location>
</feature>
<dbReference type="EMBL" id="ATLV01020099">
    <property type="status" value="NOT_ANNOTATED_CDS"/>
    <property type="molecule type" value="Genomic_DNA"/>
</dbReference>